<dbReference type="PROSITE" id="PS00109">
    <property type="entry name" value="PROTEIN_KINASE_TYR"/>
    <property type="match status" value="1"/>
</dbReference>
<dbReference type="PANTHER" id="PTHR48011">
    <property type="entry name" value="CCR4-NOT TRANSCRIPTIONAL COMPLEX SUBUNIT CAF120-RELATED"/>
    <property type="match status" value="1"/>
</dbReference>
<evidence type="ECO:0000313" key="5">
    <source>
        <dbReference type="Proteomes" id="UP000278673"/>
    </source>
</evidence>
<dbReference type="PROSITE" id="PS50011">
    <property type="entry name" value="PROTEIN_KINASE_DOM"/>
    <property type="match status" value="1"/>
</dbReference>
<keyword evidence="2" id="KW-0472">Membrane</keyword>
<keyword evidence="4" id="KW-0418">Kinase</keyword>
<keyword evidence="2" id="KW-1133">Transmembrane helix</keyword>
<feature type="transmembrane region" description="Helical" evidence="2">
    <location>
        <begin position="720"/>
        <end position="744"/>
    </location>
</feature>
<dbReference type="EMBL" id="RFFJ01000266">
    <property type="protein sequence ID" value="RMI29218.1"/>
    <property type="molecule type" value="Genomic_DNA"/>
</dbReference>
<proteinExistence type="predicted"/>
<feature type="compositionally biased region" description="Acidic residues" evidence="1">
    <location>
        <begin position="1"/>
        <end position="15"/>
    </location>
</feature>
<feature type="region of interest" description="Disordered" evidence="1">
    <location>
        <begin position="193"/>
        <end position="218"/>
    </location>
</feature>
<keyword evidence="4" id="KW-0723">Serine/threonine-protein kinase</keyword>
<keyword evidence="4" id="KW-0808">Transferase</keyword>
<dbReference type="Pfam" id="PF00069">
    <property type="entry name" value="Pkinase"/>
    <property type="match status" value="1"/>
</dbReference>
<dbReference type="AlphaFoldDB" id="A0A3M2L3Y3"/>
<protein>
    <submittedName>
        <fullName evidence="4">Serine/threonine protein kinase</fullName>
    </submittedName>
</protein>
<feature type="transmembrane region" description="Helical" evidence="2">
    <location>
        <begin position="631"/>
        <end position="653"/>
    </location>
</feature>
<organism evidence="4 5">
    <name type="scientific">Streptomyces triticirhizae</name>
    <dbReference type="NCBI Taxonomy" id="2483353"/>
    <lineage>
        <taxon>Bacteria</taxon>
        <taxon>Bacillati</taxon>
        <taxon>Actinomycetota</taxon>
        <taxon>Actinomycetes</taxon>
        <taxon>Kitasatosporales</taxon>
        <taxon>Streptomycetaceae</taxon>
        <taxon>Streptomyces</taxon>
    </lineage>
</organism>
<feature type="region of interest" description="Disordered" evidence="1">
    <location>
        <begin position="1"/>
        <end position="24"/>
    </location>
</feature>
<dbReference type="GO" id="GO:0004674">
    <property type="term" value="F:protein serine/threonine kinase activity"/>
    <property type="evidence" value="ECO:0007669"/>
    <property type="project" value="UniProtKB-KW"/>
</dbReference>
<gene>
    <name evidence="4" type="ORF">EBN88_27640</name>
</gene>
<dbReference type="SUPFAM" id="SSF56112">
    <property type="entry name" value="Protein kinase-like (PK-like)"/>
    <property type="match status" value="1"/>
</dbReference>
<keyword evidence="5" id="KW-1185">Reference proteome</keyword>
<dbReference type="RefSeq" id="WP_122399771.1">
    <property type="nucleotide sequence ID" value="NZ_RFFJ01000266.1"/>
</dbReference>
<dbReference type="InterPro" id="IPR008266">
    <property type="entry name" value="Tyr_kinase_AS"/>
</dbReference>
<dbReference type="GO" id="GO:0005524">
    <property type="term" value="F:ATP binding"/>
    <property type="evidence" value="ECO:0007669"/>
    <property type="project" value="InterPro"/>
</dbReference>
<dbReference type="SMART" id="SM00220">
    <property type="entry name" value="S_TKc"/>
    <property type="match status" value="1"/>
</dbReference>
<evidence type="ECO:0000313" key="4">
    <source>
        <dbReference type="EMBL" id="RMI29218.1"/>
    </source>
</evidence>
<feature type="transmembrane region" description="Helical" evidence="2">
    <location>
        <begin position="665"/>
        <end position="685"/>
    </location>
</feature>
<accession>A0A3M2L3Y3</accession>
<comment type="caution">
    <text evidence="4">The sequence shown here is derived from an EMBL/GenBank/DDBJ whole genome shotgun (WGS) entry which is preliminary data.</text>
</comment>
<dbReference type="GO" id="GO:0007165">
    <property type="term" value="P:signal transduction"/>
    <property type="evidence" value="ECO:0007669"/>
    <property type="project" value="TreeGrafter"/>
</dbReference>
<dbReference type="InterPro" id="IPR052751">
    <property type="entry name" value="Plant_MAPKKK"/>
</dbReference>
<reference evidence="4 5" key="1">
    <citation type="submission" date="2018-10" db="EMBL/GenBank/DDBJ databases">
        <title>Isolation, diversity and antifungal activity of actinobacteria from wheat.</title>
        <authorList>
            <person name="Han C."/>
        </authorList>
    </citation>
    <scope>NUCLEOTIDE SEQUENCE [LARGE SCALE GENOMIC DNA]</scope>
    <source>
        <strain evidence="4 5">NEAU-YY642</strain>
    </source>
</reference>
<evidence type="ECO:0000256" key="1">
    <source>
        <dbReference type="SAM" id="MobiDB-lite"/>
    </source>
</evidence>
<dbReference type="InterPro" id="IPR011009">
    <property type="entry name" value="Kinase-like_dom_sf"/>
</dbReference>
<dbReference type="PANTHER" id="PTHR48011:SF52">
    <property type="entry name" value="PROTEIN KINASE FAMILY PROTEIN-RELATED"/>
    <property type="match status" value="1"/>
</dbReference>
<keyword evidence="2" id="KW-0812">Transmembrane</keyword>
<dbReference type="InterPro" id="IPR000719">
    <property type="entry name" value="Prot_kinase_dom"/>
</dbReference>
<dbReference type="Proteomes" id="UP000278673">
    <property type="component" value="Unassembled WGS sequence"/>
</dbReference>
<sequence length="775" mass="83613">MTDATETEQELPEDAEDRRDAERLPPALAARYRLTGVLSRTGGPGRAIVLRVLKVPRGAGEGAPEGGGDHVFKWYDRAAPPNPDVQHLLRTTRLPHATHLAETGQAEGHPYEIAPSHGDTDLARYRRDHPGPAPTALVRAVVRQTHAALAALHARGFVHRDVTPANLVLGSLDPADPRLTLVDFALAQPTRAEPRRATVGAGAGSGAGVGAGAGPGARAGAWPTERAAWGGTLRYLSPQAALQHQVIHPSDDWWSLGMILAELAGGAHPVPHTHGAYVPVALSAGPPDLSLVTEPRLRDLCRGLLTRDPDTRWGAAQVAEWLAGGSPPIDGREWAAPSRAAPPEPATEPFPFMGREFTEPAELGLALDTYWRQTERALARRRTRNALVAWLRPFADSPRYDDADREELAALAELLEKAPAPATLVRLVSWLVPTLEPTFRGEAVDPTTGLADLAARAEEEERALSVVEDLARHPVLPLLESRPGGEGLAGVDRAWREALRRWQPGVDALCAEFPALRRRLRDQPGRTAMDARLTAQLLHISAAPERCRALLDRRVTARLRRLPEPVPWYGWLVADRNDPLRLLLAERLGGLAENDAWAARTERRARAEGRRRDADYLRAVAWLNAQQLPVALGWAAAGALAVTFPWVFLIGVADVAGLASQRSVALAWGAAPPGFAVVLALELLVARRIGALTYHPQHSLAGRLIDGAGRAGRFARRHRVLGALALTGALALLIATVTAAAWLWPLASVLAVGWWTWRRRGVPAASAGSARGRRP</sequence>
<name>A0A3M2L3Y3_9ACTN</name>
<feature type="compositionally biased region" description="Gly residues" evidence="1">
    <location>
        <begin position="201"/>
        <end position="217"/>
    </location>
</feature>
<dbReference type="Gene3D" id="1.10.510.10">
    <property type="entry name" value="Transferase(Phosphotransferase) domain 1"/>
    <property type="match status" value="1"/>
</dbReference>
<evidence type="ECO:0000256" key="2">
    <source>
        <dbReference type="SAM" id="Phobius"/>
    </source>
</evidence>
<evidence type="ECO:0000259" key="3">
    <source>
        <dbReference type="PROSITE" id="PS50011"/>
    </source>
</evidence>
<feature type="domain" description="Protein kinase" evidence="3">
    <location>
        <begin position="1"/>
        <end position="322"/>
    </location>
</feature>